<accession>A0A2S6C9W3</accession>
<protein>
    <submittedName>
        <fullName evidence="1">Uncharacterized protein</fullName>
    </submittedName>
</protein>
<name>A0A2S6C9W3_9PEZI</name>
<dbReference type="Proteomes" id="UP000237631">
    <property type="component" value="Unassembled WGS sequence"/>
</dbReference>
<comment type="caution">
    <text evidence="1">The sequence shown here is derived from an EMBL/GenBank/DDBJ whole genome shotgun (WGS) entry which is preliminary data.</text>
</comment>
<dbReference type="AlphaFoldDB" id="A0A2S6C9W3"/>
<organism evidence="1 2">
    <name type="scientific">Cercospora berteroae</name>
    <dbReference type="NCBI Taxonomy" id="357750"/>
    <lineage>
        <taxon>Eukaryota</taxon>
        <taxon>Fungi</taxon>
        <taxon>Dikarya</taxon>
        <taxon>Ascomycota</taxon>
        <taxon>Pezizomycotina</taxon>
        <taxon>Dothideomycetes</taxon>
        <taxon>Dothideomycetidae</taxon>
        <taxon>Mycosphaerellales</taxon>
        <taxon>Mycosphaerellaceae</taxon>
        <taxon>Cercospora</taxon>
    </lineage>
</organism>
<gene>
    <name evidence="1" type="ORF">CBER1_03932</name>
</gene>
<dbReference type="OrthoDB" id="10279217at2759"/>
<reference evidence="2" key="1">
    <citation type="journal article" date="2017" name="bioRxiv">
        <title>Conservation of a gene cluster reveals novel cercosporin biosynthetic mechanisms and extends production to the genus Colletotrichum.</title>
        <authorList>
            <person name="de Jonge R."/>
            <person name="Ebert M.K."/>
            <person name="Huitt-Roehl C.R."/>
            <person name="Pal P."/>
            <person name="Suttle J.C."/>
            <person name="Spanner R.E."/>
            <person name="Neubauer J.D."/>
            <person name="Jurick W.M.II."/>
            <person name="Stott K.A."/>
            <person name="Secor G.A."/>
            <person name="Thomma B.P.H.J."/>
            <person name="Van de Peer Y."/>
            <person name="Townsend C.A."/>
            <person name="Bolton M.D."/>
        </authorList>
    </citation>
    <scope>NUCLEOTIDE SEQUENCE [LARGE SCALE GENOMIC DNA]</scope>
    <source>
        <strain evidence="2">CBS538.71</strain>
    </source>
</reference>
<sequence>MASAALTALVEVVGYISYHYSIMNRSEEILRDIGISEYPDEWEASYDAWTDANTTSSTGQLSRKLARAYNTHIDAGKTHSASEIWAVGRSEYGEAMWRLVCPRRH</sequence>
<keyword evidence="2" id="KW-1185">Reference proteome</keyword>
<evidence type="ECO:0000313" key="2">
    <source>
        <dbReference type="Proteomes" id="UP000237631"/>
    </source>
</evidence>
<dbReference type="EMBL" id="PNEN01000516">
    <property type="protein sequence ID" value="PPJ56510.1"/>
    <property type="molecule type" value="Genomic_DNA"/>
</dbReference>
<evidence type="ECO:0000313" key="1">
    <source>
        <dbReference type="EMBL" id="PPJ56510.1"/>
    </source>
</evidence>
<proteinExistence type="predicted"/>